<protein>
    <submittedName>
        <fullName evidence="1">Uncharacterized protein</fullName>
    </submittedName>
</protein>
<reference evidence="1 2" key="1">
    <citation type="submission" date="2019-03" db="EMBL/GenBank/DDBJ databases">
        <title>Single cell metagenomics reveals metabolic interactions within the superorganism composed of flagellate Streblomastix strix and complex community of Bacteroidetes bacteria on its surface.</title>
        <authorList>
            <person name="Treitli S.C."/>
            <person name="Kolisko M."/>
            <person name="Husnik F."/>
            <person name="Keeling P."/>
            <person name="Hampl V."/>
        </authorList>
    </citation>
    <scope>NUCLEOTIDE SEQUENCE [LARGE SCALE GENOMIC DNA]</scope>
    <source>
        <strain evidence="1">ST1C</strain>
    </source>
</reference>
<accession>A0A5J4VIU9</accession>
<proteinExistence type="predicted"/>
<sequence>MEGVKVANAMDESVIVDPQYINFDLIMNFVLIIMKMIHRKIIEGKTVIRKVHSEDQWKLVTLGADKAKVVDAKISLMISLKQHQMWTMFIPGIFTMMTNVMKAKIVTVFKKIAMSINLGIVDVMRNSVITTDADFAIMHADELQSGLICLMSSTTNIKDREPAGYTGCGSGQFRYSDINLTSSAIFPSVALNLSAALSLFQGNSTDIQGIDAGGMGGYVCIEVIEDCCCDYEEGYYNDYDYDDNGCVEYGD</sequence>
<name>A0A5J4VIU9_9EUKA</name>
<comment type="caution">
    <text evidence="1">The sequence shown here is derived from an EMBL/GenBank/DDBJ whole genome shotgun (WGS) entry which is preliminary data.</text>
</comment>
<evidence type="ECO:0000313" key="1">
    <source>
        <dbReference type="EMBL" id="KAA6382577.1"/>
    </source>
</evidence>
<dbReference type="Proteomes" id="UP000324800">
    <property type="component" value="Unassembled WGS sequence"/>
</dbReference>
<gene>
    <name evidence="1" type="ORF">EZS28_021895</name>
</gene>
<dbReference type="EMBL" id="SNRW01006706">
    <property type="protein sequence ID" value="KAA6382577.1"/>
    <property type="molecule type" value="Genomic_DNA"/>
</dbReference>
<organism evidence="1 2">
    <name type="scientific">Streblomastix strix</name>
    <dbReference type="NCBI Taxonomy" id="222440"/>
    <lineage>
        <taxon>Eukaryota</taxon>
        <taxon>Metamonada</taxon>
        <taxon>Preaxostyla</taxon>
        <taxon>Oxymonadida</taxon>
        <taxon>Streblomastigidae</taxon>
        <taxon>Streblomastix</taxon>
    </lineage>
</organism>
<evidence type="ECO:0000313" key="2">
    <source>
        <dbReference type="Proteomes" id="UP000324800"/>
    </source>
</evidence>
<dbReference type="AlphaFoldDB" id="A0A5J4VIU9"/>